<sequence>MERIKKLLEERDDELKIKEEEVIKLKDSKNRKNQAKAGLSYDDRTGINEANLESEHDQDSKNESELGDIMMERYFSSVPLAHSQVSVVNESFEHHRQLEISVDYSFELNSELLEDEPLFSISNRPLEENEENLHNTSSPQCFLPVADDGDILEMSKLSEQHYEDTDLEKELLNQQCGELREELALKDRDLNVLMEEVVKGAEDLEEARSRWAQVTEELRQALWELEEEKERRRHVEEEMNLKAHDYDNLKNKLSALTEEKENENAIMLMEKESPETAVLASDSSPWRREMK</sequence>
<feature type="region of interest" description="Disordered" evidence="2">
    <location>
        <begin position="27"/>
        <end position="65"/>
    </location>
</feature>
<dbReference type="Proteomes" id="UP001187415">
    <property type="component" value="Unassembled WGS sequence"/>
</dbReference>
<dbReference type="EMBL" id="JAUPFM010000016">
    <property type="protein sequence ID" value="KAK2826427.1"/>
    <property type="molecule type" value="Genomic_DNA"/>
</dbReference>
<name>A0AA88LY27_CHASR</name>
<gene>
    <name evidence="3" type="ORF">Q5P01_020641</name>
</gene>
<accession>A0AA88LY27</accession>
<evidence type="ECO:0000313" key="4">
    <source>
        <dbReference type="Proteomes" id="UP001187415"/>
    </source>
</evidence>
<keyword evidence="1" id="KW-0175">Coiled coil</keyword>
<feature type="region of interest" description="Disordered" evidence="2">
    <location>
        <begin position="269"/>
        <end position="291"/>
    </location>
</feature>
<proteinExistence type="predicted"/>
<keyword evidence="4" id="KW-1185">Reference proteome</keyword>
<evidence type="ECO:0000313" key="3">
    <source>
        <dbReference type="EMBL" id="KAK2826427.1"/>
    </source>
</evidence>
<feature type="coiled-coil region" evidence="1">
    <location>
        <begin position="162"/>
        <end position="266"/>
    </location>
</feature>
<feature type="compositionally biased region" description="Basic and acidic residues" evidence="2">
    <location>
        <begin position="53"/>
        <end position="64"/>
    </location>
</feature>
<evidence type="ECO:0000256" key="1">
    <source>
        <dbReference type="SAM" id="Coils"/>
    </source>
</evidence>
<organism evidence="3 4">
    <name type="scientific">Channa striata</name>
    <name type="common">Snakehead murrel</name>
    <name type="synonym">Ophicephalus striatus</name>
    <dbReference type="NCBI Taxonomy" id="64152"/>
    <lineage>
        <taxon>Eukaryota</taxon>
        <taxon>Metazoa</taxon>
        <taxon>Chordata</taxon>
        <taxon>Craniata</taxon>
        <taxon>Vertebrata</taxon>
        <taxon>Euteleostomi</taxon>
        <taxon>Actinopterygii</taxon>
        <taxon>Neopterygii</taxon>
        <taxon>Teleostei</taxon>
        <taxon>Neoteleostei</taxon>
        <taxon>Acanthomorphata</taxon>
        <taxon>Anabantaria</taxon>
        <taxon>Anabantiformes</taxon>
        <taxon>Channoidei</taxon>
        <taxon>Channidae</taxon>
        <taxon>Channa</taxon>
    </lineage>
</organism>
<reference evidence="3" key="1">
    <citation type="submission" date="2023-07" db="EMBL/GenBank/DDBJ databases">
        <title>Chromosome-level Genome Assembly of Striped Snakehead (Channa striata).</title>
        <authorList>
            <person name="Liu H."/>
        </authorList>
    </citation>
    <scope>NUCLEOTIDE SEQUENCE</scope>
    <source>
        <strain evidence="3">Gz</strain>
        <tissue evidence="3">Muscle</tissue>
    </source>
</reference>
<protein>
    <submittedName>
        <fullName evidence="3">Uncharacterized protein</fullName>
    </submittedName>
</protein>
<comment type="caution">
    <text evidence="3">The sequence shown here is derived from an EMBL/GenBank/DDBJ whole genome shotgun (WGS) entry which is preliminary data.</text>
</comment>
<evidence type="ECO:0000256" key="2">
    <source>
        <dbReference type="SAM" id="MobiDB-lite"/>
    </source>
</evidence>
<dbReference type="AlphaFoldDB" id="A0AA88LY27"/>